<comment type="cofactor">
    <cofactor evidence="7">
        <name>Zn(2+)</name>
        <dbReference type="ChEBI" id="CHEBI:29105"/>
    </cofactor>
    <text evidence="7">Binds 1 zinc ion.</text>
</comment>
<dbReference type="GO" id="GO:0008237">
    <property type="term" value="F:metallopeptidase activity"/>
    <property type="evidence" value="ECO:0007669"/>
    <property type="project" value="UniProtKB-KW"/>
</dbReference>
<evidence type="ECO:0000256" key="6">
    <source>
        <dbReference type="ARBA" id="ARBA00022833"/>
    </source>
</evidence>
<dbReference type="HAMAP" id="MF_00746">
    <property type="entry name" value="SprT"/>
    <property type="match status" value="1"/>
</dbReference>
<sequence>MQHLRELKMQVQRQLKRDLDKANRYFNKHFTPPTVSYTVRGRKAGVAYLQQNEIRLNPILLSENSSNFVQQVVPHELAHLLVYQQFGQVQPHGKEWKMMMKEVLGVPAETYHCFDVTNVAGQQFPYRCGCQTHFLSIRRHNAIMQHKRSYICKNMQRDIGVEGQVNIAT</sequence>
<name>A0AAX1M5A3_GLAPU</name>
<feature type="binding site" evidence="7">
    <location>
        <position position="75"/>
    </location>
    <ligand>
        <name>Zn(2+)</name>
        <dbReference type="ChEBI" id="CHEBI:29105"/>
    </ligand>
</feature>
<keyword evidence="4 7" id="KW-0963">Cytoplasm</keyword>
<dbReference type="GO" id="GO:0006950">
    <property type="term" value="P:response to stress"/>
    <property type="evidence" value="ECO:0007669"/>
    <property type="project" value="UniProtKB-ARBA"/>
</dbReference>
<evidence type="ECO:0000256" key="5">
    <source>
        <dbReference type="ARBA" id="ARBA00022723"/>
    </source>
</evidence>
<keyword evidence="5 7" id="KW-0479">Metal-binding</keyword>
<dbReference type="SMART" id="SM00731">
    <property type="entry name" value="SprT"/>
    <property type="match status" value="1"/>
</dbReference>
<evidence type="ECO:0000256" key="3">
    <source>
        <dbReference type="ARBA" id="ARBA00020082"/>
    </source>
</evidence>
<dbReference type="Pfam" id="PF10263">
    <property type="entry name" value="SprT-like"/>
    <property type="match status" value="1"/>
</dbReference>
<protein>
    <recommendedName>
        <fullName evidence="3 7">Protein SprT</fullName>
    </recommendedName>
</protein>
<organism evidence="9 10">
    <name type="scientific">Glaesserella parasuis</name>
    <name type="common">Haemophilus parasuis</name>
    <dbReference type="NCBI Taxonomy" id="738"/>
    <lineage>
        <taxon>Bacteria</taxon>
        <taxon>Pseudomonadati</taxon>
        <taxon>Pseudomonadota</taxon>
        <taxon>Gammaproteobacteria</taxon>
        <taxon>Pasteurellales</taxon>
        <taxon>Pasteurellaceae</taxon>
        <taxon>Glaesserella</taxon>
    </lineage>
</organism>
<dbReference type="GO" id="GO:0005737">
    <property type="term" value="C:cytoplasm"/>
    <property type="evidence" value="ECO:0007669"/>
    <property type="project" value="UniProtKB-SubCell"/>
</dbReference>
<evidence type="ECO:0000313" key="9">
    <source>
        <dbReference type="EMBL" id="QSX17284.1"/>
    </source>
</evidence>
<keyword evidence="9" id="KW-0482">Metalloprotease</keyword>
<dbReference type="EMBL" id="CP071491">
    <property type="protein sequence ID" value="QSX17284.1"/>
    <property type="molecule type" value="Genomic_DNA"/>
</dbReference>
<dbReference type="Gene3D" id="3.30.2010.10">
    <property type="entry name" value="Metalloproteases ('zincins'), catalytic domain"/>
    <property type="match status" value="1"/>
</dbReference>
<feature type="binding site" evidence="7">
    <location>
        <position position="79"/>
    </location>
    <ligand>
        <name>Zn(2+)</name>
        <dbReference type="ChEBI" id="CHEBI:29105"/>
    </ligand>
</feature>
<evidence type="ECO:0000313" key="10">
    <source>
        <dbReference type="Proteomes" id="UP000662736"/>
    </source>
</evidence>
<evidence type="ECO:0000259" key="8">
    <source>
        <dbReference type="SMART" id="SM00731"/>
    </source>
</evidence>
<feature type="domain" description="SprT-like" evidence="8">
    <location>
        <begin position="13"/>
        <end position="153"/>
    </location>
</feature>
<evidence type="ECO:0000256" key="2">
    <source>
        <dbReference type="ARBA" id="ARBA00006591"/>
    </source>
</evidence>
<dbReference type="Proteomes" id="UP000662736">
    <property type="component" value="Chromosome"/>
</dbReference>
<proteinExistence type="inferred from homology"/>
<feature type="active site" evidence="7">
    <location>
        <position position="76"/>
    </location>
</feature>
<accession>A0AAX1M5A3</accession>
<keyword evidence="6 7" id="KW-0862">Zinc</keyword>
<dbReference type="GO" id="GO:0008270">
    <property type="term" value="F:zinc ion binding"/>
    <property type="evidence" value="ECO:0007669"/>
    <property type="project" value="UniProtKB-UniRule"/>
</dbReference>
<comment type="subcellular location">
    <subcellularLocation>
        <location evidence="1 7">Cytoplasm</location>
    </subcellularLocation>
</comment>
<keyword evidence="9" id="KW-0378">Hydrolase</keyword>
<dbReference type="InterPro" id="IPR006640">
    <property type="entry name" value="SprT-like_domain"/>
</dbReference>
<dbReference type="PANTHER" id="PTHR38773:SF1">
    <property type="entry name" value="PROTEIN SPRT"/>
    <property type="match status" value="1"/>
</dbReference>
<gene>
    <name evidence="7" type="primary">sprT</name>
    <name evidence="9" type="ORF">J1G54_01560</name>
</gene>
<comment type="similarity">
    <text evidence="2 7">Belongs to the SprT family.</text>
</comment>
<evidence type="ECO:0000256" key="1">
    <source>
        <dbReference type="ARBA" id="ARBA00004496"/>
    </source>
</evidence>
<dbReference type="InterPro" id="IPR023483">
    <property type="entry name" value="Uncharacterised_SprT"/>
</dbReference>
<keyword evidence="9" id="KW-0645">Protease</keyword>
<evidence type="ECO:0000256" key="7">
    <source>
        <dbReference type="HAMAP-Rule" id="MF_00746"/>
    </source>
</evidence>
<dbReference type="AlphaFoldDB" id="A0AAX1M5A3"/>
<dbReference type="NCBIfam" id="NF003421">
    <property type="entry name" value="PRK04860.1"/>
    <property type="match status" value="1"/>
</dbReference>
<dbReference type="PANTHER" id="PTHR38773">
    <property type="entry name" value="PROTEIN SPRT"/>
    <property type="match status" value="1"/>
</dbReference>
<evidence type="ECO:0000256" key="4">
    <source>
        <dbReference type="ARBA" id="ARBA00022490"/>
    </source>
</evidence>
<reference evidence="9" key="1">
    <citation type="submission" date="2021-03" db="EMBL/GenBank/DDBJ databases">
        <title>Characterization of a novel Integrative Conjugative Element in Glaesserella parasuis.</title>
        <authorList>
            <person name="Hu G."/>
            <person name="Sun H."/>
        </authorList>
    </citation>
    <scope>NUCLEOTIDE SEQUENCE</scope>
    <source>
        <strain evidence="9">GHP1807</strain>
    </source>
</reference>